<dbReference type="Proteomes" id="UP000824469">
    <property type="component" value="Unassembled WGS sequence"/>
</dbReference>
<proteinExistence type="predicted"/>
<reference evidence="1 2" key="1">
    <citation type="journal article" date="2021" name="Nat. Plants">
        <title>The Taxus genome provides insights into paclitaxel biosynthesis.</title>
        <authorList>
            <person name="Xiong X."/>
            <person name="Gou J."/>
            <person name="Liao Q."/>
            <person name="Li Y."/>
            <person name="Zhou Q."/>
            <person name="Bi G."/>
            <person name="Li C."/>
            <person name="Du R."/>
            <person name="Wang X."/>
            <person name="Sun T."/>
            <person name="Guo L."/>
            <person name="Liang H."/>
            <person name="Lu P."/>
            <person name="Wu Y."/>
            <person name="Zhang Z."/>
            <person name="Ro D.K."/>
            <person name="Shang Y."/>
            <person name="Huang S."/>
            <person name="Yan J."/>
        </authorList>
    </citation>
    <scope>NUCLEOTIDE SEQUENCE [LARGE SCALE GENOMIC DNA]</scope>
    <source>
        <strain evidence="1">Ta-2019</strain>
    </source>
</reference>
<sequence length="128" mass="14364">KDTRFEIVSSKPSRWLEWRFGVVRHPLTELCLRKRGGSCLVGGTMRYVLELRPGLEAYKFDRKLDVTLDVVDKTKYPVLNASDLVIKDKSASLCGTASIKVKSPSNVGLDAEDKILVIEFDEALPHSE</sequence>
<name>A0AA38GCJ5_TAXCH</name>
<protein>
    <submittedName>
        <fullName evidence="1">Uncharacterized protein</fullName>
    </submittedName>
</protein>
<dbReference type="Gene3D" id="2.60.40.1730">
    <property type="entry name" value="tricorn interacting facor f3 domain"/>
    <property type="match status" value="1"/>
</dbReference>
<organism evidence="1 2">
    <name type="scientific">Taxus chinensis</name>
    <name type="common">Chinese yew</name>
    <name type="synonym">Taxus wallichiana var. chinensis</name>
    <dbReference type="NCBI Taxonomy" id="29808"/>
    <lineage>
        <taxon>Eukaryota</taxon>
        <taxon>Viridiplantae</taxon>
        <taxon>Streptophyta</taxon>
        <taxon>Embryophyta</taxon>
        <taxon>Tracheophyta</taxon>
        <taxon>Spermatophyta</taxon>
        <taxon>Pinopsida</taxon>
        <taxon>Pinidae</taxon>
        <taxon>Conifers II</taxon>
        <taxon>Cupressales</taxon>
        <taxon>Taxaceae</taxon>
        <taxon>Taxus</taxon>
    </lineage>
</organism>
<accession>A0AA38GCJ5</accession>
<feature type="non-terminal residue" evidence="1">
    <location>
        <position position="1"/>
    </location>
</feature>
<dbReference type="OMA" id="CGTASIK"/>
<evidence type="ECO:0000313" key="2">
    <source>
        <dbReference type="Proteomes" id="UP000824469"/>
    </source>
</evidence>
<dbReference type="InterPro" id="IPR042097">
    <property type="entry name" value="Aminopeptidase_N-like_N_sf"/>
</dbReference>
<evidence type="ECO:0000313" key="1">
    <source>
        <dbReference type="EMBL" id="KAH9319080.1"/>
    </source>
</evidence>
<gene>
    <name evidence="1" type="ORF">KI387_020849</name>
</gene>
<dbReference type="EMBL" id="JAHRHJ020000004">
    <property type="protein sequence ID" value="KAH9319080.1"/>
    <property type="molecule type" value="Genomic_DNA"/>
</dbReference>
<keyword evidence="2" id="KW-1185">Reference proteome</keyword>
<feature type="non-terminal residue" evidence="1">
    <location>
        <position position="128"/>
    </location>
</feature>
<dbReference type="AlphaFoldDB" id="A0AA38GCJ5"/>
<comment type="caution">
    <text evidence="1">The sequence shown here is derived from an EMBL/GenBank/DDBJ whole genome shotgun (WGS) entry which is preliminary data.</text>
</comment>